<accession>A0A3N9U6D7</accession>
<sequence>MKASEMLYQLQTILKQTDPEIVTGEDWLPERLINLHQLDDLLFLKFDSAPEEGQGDEEGRGFVEHEIELIRQQIMEIFLEKTSLENKQEAILALILLAHEQMPSDVVQTLNDLKNQSS</sequence>
<dbReference type="RefSeq" id="WP_124937099.1">
    <property type="nucleotide sequence ID" value="NZ_RJVQ01000003.1"/>
</dbReference>
<evidence type="ECO:0000313" key="1">
    <source>
        <dbReference type="EMBL" id="RQW63636.1"/>
    </source>
</evidence>
<dbReference type="EMBL" id="RJVQ01000003">
    <property type="protein sequence ID" value="RQW63636.1"/>
    <property type="molecule type" value="Genomic_DNA"/>
</dbReference>
<protein>
    <submittedName>
        <fullName evidence="1">Uncharacterized protein</fullName>
    </submittedName>
</protein>
<dbReference type="OrthoDB" id="5877595at2"/>
<proteinExistence type="predicted"/>
<dbReference type="Proteomes" id="UP000281112">
    <property type="component" value="Unassembled WGS sequence"/>
</dbReference>
<gene>
    <name evidence="1" type="ORF">EES38_10350</name>
</gene>
<reference evidence="1 2" key="1">
    <citation type="submission" date="2018-11" db="EMBL/GenBank/DDBJ databases">
        <title>Vibrio LJC006 sp. nov., isolated from seawater during the bloom of the enteromorpha.</title>
        <authorList>
            <person name="Liang J."/>
        </authorList>
    </citation>
    <scope>NUCLEOTIDE SEQUENCE [LARGE SCALE GENOMIC DNA]</scope>
    <source>
        <strain evidence="1 2">LJC006</strain>
    </source>
</reference>
<name>A0A3N9U6D7_9VIBR</name>
<evidence type="ECO:0000313" key="2">
    <source>
        <dbReference type="Proteomes" id="UP000281112"/>
    </source>
</evidence>
<comment type="caution">
    <text evidence="1">The sequence shown here is derived from an EMBL/GenBank/DDBJ whole genome shotgun (WGS) entry which is preliminary data.</text>
</comment>
<organism evidence="1 2">
    <name type="scientific">Vibrio viridaestus</name>
    <dbReference type="NCBI Taxonomy" id="2487322"/>
    <lineage>
        <taxon>Bacteria</taxon>
        <taxon>Pseudomonadati</taxon>
        <taxon>Pseudomonadota</taxon>
        <taxon>Gammaproteobacteria</taxon>
        <taxon>Vibrionales</taxon>
        <taxon>Vibrionaceae</taxon>
        <taxon>Vibrio</taxon>
    </lineage>
</organism>
<keyword evidence="2" id="KW-1185">Reference proteome</keyword>
<dbReference type="AlphaFoldDB" id="A0A3N9U6D7"/>